<gene>
    <name evidence="3" type="ORF">COR50_00150</name>
</gene>
<dbReference type="KEGG" id="cbae:COR50_00150"/>
<dbReference type="EMBL" id="CP023777">
    <property type="protein sequence ID" value="ATL49670.1"/>
    <property type="molecule type" value="Genomic_DNA"/>
</dbReference>
<organism evidence="3 4">
    <name type="scientific">Chitinophaga caeni</name>
    <dbReference type="NCBI Taxonomy" id="2029983"/>
    <lineage>
        <taxon>Bacteria</taxon>
        <taxon>Pseudomonadati</taxon>
        <taxon>Bacteroidota</taxon>
        <taxon>Chitinophagia</taxon>
        <taxon>Chitinophagales</taxon>
        <taxon>Chitinophagaceae</taxon>
        <taxon>Chitinophaga</taxon>
    </lineage>
</organism>
<dbReference type="Pfam" id="PF01370">
    <property type="entry name" value="Epimerase"/>
    <property type="match status" value="1"/>
</dbReference>
<accession>A0A291R0E2</accession>
<proteinExistence type="predicted"/>
<evidence type="ECO:0000313" key="3">
    <source>
        <dbReference type="EMBL" id="ATL49670.1"/>
    </source>
</evidence>
<keyword evidence="4" id="KW-1185">Reference proteome</keyword>
<reference evidence="3 4" key="1">
    <citation type="submission" date="2017-10" db="EMBL/GenBank/DDBJ databases">
        <title>Paenichitinophaga pekingensis gen. nov., sp. nov., isolated from activated sludge.</title>
        <authorList>
            <person name="Jin D."/>
            <person name="Kong X."/>
            <person name="Deng Y."/>
            <person name="Bai Z."/>
        </authorList>
    </citation>
    <scope>NUCLEOTIDE SEQUENCE [LARGE SCALE GENOMIC DNA]</scope>
    <source>
        <strain evidence="3 4">13</strain>
    </source>
</reference>
<dbReference type="InterPro" id="IPR036291">
    <property type="entry name" value="NAD(P)-bd_dom_sf"/>
</dbReference>
<comment type="subcellular location">
    <subcellularLocation>
        <location evidence="1">Membrane</location>
    </subcellularLocation>
</comment>
<dbReference type="RefSeq" id="WP_098196037.1">
    <property type="nucleotide sequence ID" value="NZ_CP023777.1"/>
</dbReference>
<feature type="domain" description="NAD-dependent epimerase/dehydratase" evidence="2">
    <location>
        <begin position="6"/>
        <end position="115"/>
    </location>
</feature>
<dbReference type="OrthoDB" id="9798632at2"/>
<protein>
    <submittedName>
        <fullName evidence="3">Epimerase</fullName>
    </submittedName>
</protein>
<evidence type="ECO:0000259" key="2">
    <source>
        <dbReference type="Pfam" id="PF01370"/>
    </source>
</evidence>
<evidence type="ECO:0000256" key="1">
    <source>
        <dbReference type="ARBA" id="ARBA00004370"/>
    </source>
</evidence>
<dbReference type="SUPFAM" id="SSF51735">
    <property type="entry name" value="NAD(P)-binding Rossmann-fold domains"/>
    <property type="match status" value="1"/>
</dbReference>
<dbReference type="Proteomes" id="UP000220133">
    <property type="component" value="Chromosome"/>
</dbReference>
<dbReference type="PANTHER" id="PTHR14097">
    <property type="entry name" value="OXIDOREDUCTASE HTATIP2"/>
    <property type="match status" value="1"/>
</dbReference>
<dbReference type="AlphaFoldDB" id="A0A291R0E2"/>
<dbReference type="InterPro" id="IPR001509">
    <property type="entry name" value="Epimerase_deHydtase"/>
</dbReference>
<dbReference type="PANTHER" id="PTHR14097:SF8">
    <property type="entry name" value="NAD(P)-BINDING DOMAIN-CONTAINING PROTEIN"/>
    <property type="match status" value="1"/>
</dbReference>
<name>A0A291R0E2_9BACT</name>
<dbReference type="Gene3D" id="3.40.50.720">
    <property type="entry name" value="NAD(P)-binding Rossmann-like Domain"/>
    <property type="match status" value="1"/>
</dbReference>
<sequence>MNEIKVIITGATGMVGEGVVHVCLQHPLVKEVLIINRKPSGINHPKLQEIIHQDFYDFSGLKNRLSGYDACFHCMGISSVGIDAASYYKITYTMTMALAKVLCELNPAMTFCYVSGQGTDSSENGKLAWARIKGKTENDLFKLPFRQAFGMRPGFIRPIKGLKHTHKFYRYINWTFPLGRALFPNGFCTMEELATAMIALTGLGFPKRVINGKDITSLSKTLAWEMTKI</sequence>
<evidence type="ECO:0000313" key="4">
    <source>
        <dbReference type="Proteomes" id="UP000220133"/>
    </source>
</evidence>
<dbReference type="GO" id="GO:0016020">
    <property type="term" value="C:membrane"/>
    <property type="evidence" value="ECO:0007669"/>
    <property type="project" value="UniProtKB-SubCell"/>
</dbReference>